<dbReference type="AlphaFoldDB" id="A0A5C6A0F6"/>
<evidence type="ECO:0008006" key="3">
    <source>
        <dbReference type="Google" id="ProtNLM"/>
    </source>
</evidence>
<dbReference type="InterPro" id="IPR017850">
    <property type="entry name" value="Alkaline_phosphatase_core_sf"/>
</dbReference>
<dbReference type="PANTHER" id="PTHR43737:SF1">
    <property type="entry name" value="DUF1501 DOMAIN-CONTAINING PROTEIN"/>
    <property type="match status" value="1"/>
</dbReference>
<gene>
    <name evidence="1" type="ORF">Pla52n_59640</name>
</gene>
<dbReference type="Proteomes" id="UP000320176">
    <property type="component" value="Unassembled WGS sequence"/>
</dbReference>
<dbReference type="OrthoDB" id="127333at2"/>
<proteinExistence type="predicted"/>
<dbReference type="Pfam" id="PF07394">
    <property type="entry name" value="DUF1501"/>
    <property type="match status" value="1"/>
</dbReference>
<organism evidence="1 2">
    <name type="scientific">Stieleria varia</name>
    <dbReference type="NCBI Taxonomy" id="2528005"/>
    <lineage>
        <taxon>Bacteria</taxon>
        <taxon>Pseudomonadati</taxon>
        <taxon>Planctomycetota</taxon>
        <taxon>Planctomycetia</taxon>
        <taxon>Pirellulales</taxon>
        <taxon>Pirellulaceae</taxon>
        <taxon>Stieleria</taxon>
    </lineage>
</organism>
<dbReference type="Gene3D" id="3.40.720.10">
    <property type="entry name" value="Alkaline Phosphatase, subunit A"/>
    <property type="match status" value="1"/>
</dbReference>
<keyword evidence="2" id="KW-1185">Reference proteome</keyword>
<dbReference type="InterPro" id="IPR010869">
    <property type="entry name" value="DUF1501"/>
</dbReference>
<comment type="caution">
    <text evidence="1">The sequence shown here is derived from an EMBL/GenBank/DDBJ whole genome shotgun (WGS) entry which is preliminary data.</text>
</comment>
<accession>A0A5C6A0F6</accession>
<name>A0A5C6A0F6_9BACT</name>
<dbReference type="EMBL" id="SJPN01000009">
    <property type="protein sequence ID" value="TWT93304.1"/>
    <property type="molecule type" value="Genomic_DNA"/>
</dbReference>
<dbReference type="RefSeq" id="WP_146522918.1">
    <property type="nucleotide sequence ID" value="NZ_CP151726.1"/>
</dbReference>
<protein>
    <recommendedName>
        <fullName evidence="3">Sulfatase</fullName>
    </recommendedName>
</protein>
<reference evidence="1 2" key="1">
    <citation type="submission" date="2019-02" db="EMBL/GenBank/DDBJ databases">
        <title>Deep-cultivation of Planctomycetes and their phenomic and genomic characterization uncovers novel biology.</title>
        <authorList>
            <person name="Wiegand S."/>
            <person name="Jogler M."/>
            <person name="Boedeker C."/>
            <person name="Pinto D."/>
            <person name="Vollmers J."/>
            <person name="Rivas-Marin E."/>
            <person name="Kohn T."/>
            <person name="Peeters S.H."/>
            <person name="Heuer A."/>
            <person name="Rast P."/>
            <person name="Oberbeckmann S."/>
            <person name="Bunk B."/>
            <person name="Jeske O."/>
            <person name="Meyerdierks A."/>
            <person name="Storesund J.E."/>
            <person name="Kallscheuer N."/>
            <person name="Luecker S."/>
            <person name="Lage O.M."/>
            <person name="Pohl T."/>
            <person name="Merkel B.J."/>
            <person name="Hornburger P."/>
            <person name="Mueller R.-W."/>
            <person name="Bruemmer F."/>
            <person name="Labrenz M."/>
            <person name="Spormann A.M."/>
            <person name="Op Den Camp H."/>
            <person name="Overmann J."/>
            <person name="Amann R."/>
            <person name="Jetten M.S.M."/>
            <person name="Mascher T."/>
            <person name="Medema M.H."/>
            <person name="Devos D.P."/>
            <person name="Kaster A.-K."/>
            <person name="Ovreas L."/>
            <person name="Rohde M."/>
            <person name="Galperin M.Y."/>
            <person name="Jogler C."/>
        </authorList>
    </citation>
    <scope>NUCLEOTIDE SEQUENCE [LARGE SCALE GENOMIC DNA]</scope>
    <source>
        <strain evidence="1 2">Pla52n</strain>
    </source>
</reference>
<dbReference type="PANTHER" id="PTHR43737">
    <property type="entry name" value="BLL7424 PROTEIN"/>
    <property type="match status" value="1"/>
</dbReference>
<dbReference type="SUPFAM" id="SSF53649">
    <property type="entry name" value="Alkaline phosphatase-like"/>
    <property type="match status" value="1"/>
</dbReference>
<sequence length="483" mass="51938">MTRRQTLSLGTSGFAAVALSGLMHNSVSGRDAKLDAEALPAGAALPATHHGARAKHVIFCYMSGGVSHVDSFDPKPKLARLHGKPMPVAVQRTQFNRNGNVFASPFEFTRHGESGIPISSMFPQLGTVADELAVVRSMTTTANEHAQGNFVMHTGFPFMGFPAAGAWCAYGLGSENENLPSYVVLQSGNAIPPHGGVSLFSNGFLPAQHQGSILQADRAEAIRDLQSPDGPAIQSRRLEFAKLFDQQFLDATGNDQQIAAAIKNYETAFRMQTAVPEVCDLSGETQETQSLYGIDSSNPLVSAYARQCLLARRLVQRGVRFIELSCLTAGIGAGGAANPWDQHGDLENGHRAMGEQVDQPIAALVQDLKRCGLLDETLIVWAGEFGRTPFSQGSNGRDHNPFGFSIWMAGGGVRGGTIHGATDELGYHAVENPANPYDLWATVLHLMGIDHTRLTYRYSGRDMRLTDVHGNVMKPILESESAA</sequence>
<evidence type="ECO:0000313" key="2">
    <source>
        <dbReference type="Proteomes" id="UP000320176"/>
    </source>
</evidence>
<evidence type="ECO:0000313" key="1">
    <source>
        <dbReference type="EMBL" id="TWT93304.1"/>
    </source>
</evidence>